<evidence type="ECO:0000313" key="4">
    <source>
        <dbReference type="EMBL" id="ADD24460.1"/>
    </source>
</evidence>
<dbReference type="Gene3D" id="2.20.28.120">
    <property type="entry name" value="Ribosomal protein L33"/>
    <property type="match status" value="1"/>
</dbReference>
<proteinExistence type="evidence at transcript level"/>
<dbReference type="InterPro" id="IPR038584">
    <property type="entry name" value="Ribosomal_bL33_sf"/>
</dbReference>
<gene>
    <name evidence="4" type="primary">RM33</name>
</gene>
<comment type="similarity">
    <text evidence="1">Belongs to the bacterial ribosomal protein bL33 family.</text>
</comment>
<dbReference type="GO" id="GO:0005840">
    <property type="term" value="C:ribosome"/>
    <property type="evidence" value="ECO:0007669"/>
    <property type="project" value="UniProtKB-KW"/>
</dbReference>
<dbReference type="EMBL" id="BT120820">
    <property type="protein sequence ID" value="ADD24460.1"/>
    <property type="molecule type" value="mRNA"/>
</dbReference>
<keyword evidence="2 4" id="KW-0689">Ribosomal protein</keyword>
<accession>D3PGR4</accession>
<evidence type="ECO:0000256" key="3">
    <source>
        <dbReference type="ARBA" id="ARBA00023274"/>
    </source>
</evidence>
<dbReference type="AlphaFoldDB" id="D3PGR4"/>
<evidence type="ECO:0000256" key="1">
    <source>
        <dbReference type="ARBA" id="ARBA00007596"/>
    </source>
</evidence>
<sequence length="116" mass="13449">MVNLSPALRLGVSVIRCASNNKKGKAKTILAECRSVLSGHKELRIRPRLSDDKVEFIAWDPWVQRLALYKEHKKVKSVREDKHSRDVNIVAQINERNDKIFDAEDALRRPFFHTKT</sequence>
<keyword evidence="3" id="KW-0687">Ribonucleoprotein</keyword>
<name>D3PGR4_LEPSM</name>
<organism evidence="4">
    <name type="scientific">Lepeophtheirus salmonis</name>
    <name type="common">Salmon louse</name>
    <name type="synonym">Caligus salmonis</name>
    <dbReference type="NCBI Taxonomy" id="72036"/>
    <lineage>
        <taxon>Eukaryota</taxon>
        <taxon>Metazoa</taxon>
        <taxon>Ecdysozoa</taxon>
        <taxon>Arthropoda</taxon>
        <taxon>Crustacea</taxon>
        <taxon>Multicrustacea</taxon>
        <taxon>Hexanauplia</taxon>
        <taxon>Copepoda</taxon>
        <taxon>Siphonostomatoida</taxon>
        <taxon>Caligidae</taxon>
        <taxon>Lepeophtheirus</taxon>
    </lineage>
</organism>
<reference evidence="4" key="1">
    <citation type="submission" date="2010-03" db="EMBL/GenBank/DDBJ databases">
        <title>Lepeophtheirus salmonis ESTs and full-length cDNAs.</title>
        <authorList>
            <person name="Yasuike M."/>
            <person name="von Schalburg K."/>
            <person name="Cooper G."/>
            <person name="Leong J."/>
            <person name="Jones S.R.M."/>
            <person name="Koop B.F."/>
        </authorList>
    </citation>
    <scope>NUCLEOTIDE SEQUENCE</scope>
    <source>
        <tissue evidence="4">Whole</tissue>
    </source>
</reference>
<evidence type="ECO:0000256" key="2">
    <source>
        <dbReference type="ARBA" id="ARBA00022980"/>
    </source>
</evidence>
<protein>
    <submittedName>
        <fullName evidence="4">39S ribosomal protein L33, mitochondrial</fullName>
    </submittedName>
</protein>
<dbReference type="GO" id="GO:1990904">
    <property type="term" value="C:ribonucleoprotein complex"/>
    <property type="evidence" value="ECO:0007669"/>
    <property type="project" value="UniProtKB-KW"/>
</dbReference>